<dbReference type="PANTHER" id="PTHR35789:SF1">
    <property type="entry name" value="SPORE GERMINATION PROTEIN B3"/>
    <property type="match status" value="1"/>
</dbReference>
<dbReference type="PANTHER" id="PTHR35789">
    <property type="entry name" value="SPORE GERMINATION PROTEIN B3"/>
    <property type="match status" value="1"/>
</dbReference>
<evidence type="ECO:0000259" key="8">
    <source>
        <dbReference type="Pfam" id="PF05504"/>
    </source>
</evidence>
<evidence type="ECO:0000256" key="4">
    <source>
        <dbReference type="ARBA" id="ARBA00022729"/>
    </source>
</evidence>
<comment type="caution">
    <text evidence="10">The sequence shown here is derived from an EMBL/GenBank/DDBJ whole genome shotgun (WGS) entry which is preliminary data.</text>
</comment>
<evidence type="ECO:0000256" key="1">
    <source>
        <dbReference type="ARBA" id="ARBA00004635"/>
    </source>
</evidence>
<evidence type="ECO:0000256" key="3">
    <source>
        <dbReference type="ARBA" id="ARBA00022544"/>
    </source>
</evidence>
<keyword evidence="5" id="KW-0472">Membrane</keyword>
<dbReference type="InterPro" id="IPR038501">
    <property type="entry name" value="Spore_GerAC_C_sf"/>
</dbReference>
<evidence type="ECO:0000259" key="9">
    <source>
        <dbReference type="Pfam" id="PF25198"/>
    </source>
</evidence>
<dbReference type="InterPro" id="IPR008844">
    <property type="entry name" value="Spore_GerAC-like"/>
</dbReference>
<dbReference type="InterPro" id="IPR057336">
    <property type="entry name" value="GerAC_N"/>
</dbReference>
<dbReference type="Gene3D" id="3.30.300.210">
    <property type="entry name" value="Nutrient germinant receptor protein C, domain 3"/>
    <property type="match status" value="1"/>
</dbReference>
<evidence type="ECO:0000256" key="6">
    <source>
        <dbReference type="ARBA" id="ARBA00023139"/>
    </source>
</evidence>
<comment type="subcellular location">
    <subcellularLocation>
        <location evidence="1">Membrane</location>
        <topology evidence="1">Lipid-anchor</topology>
    </subcellularLocation>
</comment>
<organism evidence="10 11">
    <name type="scientific">Paenibacillus germinis</name>
    <dbReference type="NCBI Taxonomy" id="2654979"/>
    <lineage>
        <taxon>Bacteria</taxon>
        <taxon>Bacillati</taxon>
        <taxon>Bacillota</taxon>
        <taxon>Bacilli</taxon>
        <taxon>Bacillales</taxon>
        <taxon>Paenibacillaceae</taxon>
        <taxon>Paenibacillus</taxon>
    </lineage>
</organism>
<feature type="domain" description="Spore germination GerAC-like C-terminal" evidence="8">
    <location>
        <begin position="218"/>
        <end position="383"/>
    </location>
</feature>
<evidence type="ECO:0000256" key="5">
    <source>
        <dbReference type="ARBA" id="ARBA00023136"/>
    </source>
</evidence>
<evidence type="ECO:0000313" key="10">
    <source>
        <dbReference type="EMBL" id="NOU88383.1"/>
    </source>
</evidence>
<keyword evidence="6" id="KW-0564">Palmitate</keyword>
<dbReference type="Proteomes" id="UP000658690">
    <property type="component" value="Unassembled WGS sequence"/>
</dbReference>
<keyword evidence="11" id="KW-1185">Reference proteome</keyword>
<gene>
    <name evidence="10" type="ORF">GC102_21865</name>
</gene>
<protein>
    <submittedName>
        <fullName evidence="10">Ger(X)C family spore germination protein</fullName>
    </submittedName>
</protein>
<dbReference type="RefSeq" id="WP_171691405.1">
    <property type="nucleotide sequence ID" value="NZ_WHOC01000115.1"/>
</dbReference>
<sequence length="399" mass="44777">MILFRNIPIIQLPFLFLVVLLLDGCWDRVEINDVALITAVGIDKKDDETIEVSAQVYTPKTAGEKMGAESGGGGTGQTFMRSAKGVALADSISGLQSKLPRKVFWGQTDVYIIGEELAKNDIRDHLDFIMRDQGPREHAFVFICKGNAKDVVELLPPLERNSAEVLREMAKSHTGLKVTALDLALMLSDETGAAALPWIEILPPEPGKNKKQTIASMKGTAVFKKNKMIGRIDEKMTPEVLWLTNKMTSGVITITPKESKGIVSFNLIRSHTELIPQVTDGKWRMTVKIEANYKVIQNTTNLSLSKEKFMKIVEKDLSEEIENRVKKTLSLVQKKMNADIFDFAGAFHRGFPKEWIKTKDHWDEIFPQIELKIEAKTKVIRTGLVDEGATRTEKEVRKK</sequence>
<reference evidence="10 11" key="1">
    <citation type="submission" date="2019-10" db="EMBL/GenBank/DDBJ databases">
        <title>Description of Paenibacillus choica sp. nov.</title>
        <authorList>
            <person name="Carlier A."/>
            <person name="Qi S."/>
        </authorList>
    </citation>
    <scope>NUCLEOTIDE SEQUENCE [LARGE SCALE GENOMIC DNA]</scope>
    <source>
        <strain evidence="10 11">LMG 31460</strain>
    </source>
</reference>
<dbReference type="Pfam" id="PF05504">
    <property type="entry name" value="Spore_GerAC"/>
    <property type="match status" value="1"/>
</dbReference>
<evidence type="ECO:0000256" key="2">
    <source>
        <dbReference type="ARBA" id="ARBA00007886"/>
    </source>
</evidence>
<dbReference type="InterPro" id="IPR046953">
    <property type="entry name" value="Spore_GerAC-like_C"/>
</dbReference>
<dbReference type="Pfam" id="PF25198">
    <property type="entry name" value="Spore_GerAC_N"/>
    <property type="match status" value="1"/>
</dbReference>
<accession>A0ABX1Z575</accession>
<evidence type="ECO:0000256" key="7">
    <source>
        <dbReference type="ARBA" id="ARBA00023288"/>
    </source>
</evidence>
<keyword evidence="7" id="KW-0449">Lipoprotein</keyword>
<dbReference type="NCBIfam" id="TIGR02887">
    <property type="entry name" value="spore_ger_x_C"/>
    <property type="match status" value="1"/>
</dbReference>
<comment type="similarity">
    <text evidence="2">Belongs to the GerABKC lipoprotein family.</text>
</comment>
<keyword evidence="4" id="KW-0732">Signal</keyword>
<keyword evidence="3" id="KW-0309">Germination</keyword>
<evidence type="ECO:0000313" key="11">
    <source>
        <dbReference type="Proteomes" id="UP000658690"/>
    </source>
</evidence>
<dbReference type="EMBL" id="WHOC01000115">
    <property type="protein sequence ID" value="NOU88383.1"/>
    <property type="molecule type" value="Genomic_DNA"/>
</dbReference>
<name>A0ABX1Z575_9BACL</name>
<proteinExistence type="inferred from homology"/>
<feature type="domain" description="Spore germination protein N-terminal" evidence="9">
    <location>
        <begin position="27"/>
        <end position="201"/>
    </location>
</feature>